<organism evidence="2 4">
    <name type="scientific">Caenorhabditis nigoni</name>
    <dbReference type="NCBI Taxonomy" id="1611254"/>
    <lineage>
        <taxon>Eukaryota</taxon>
        <taxon>Metazoa</taxon>
        <taxon>Ecdysozoa</taxon>
        <taxon>Nematoda</taxon>
        <taxon>Chromadorea</taxon>
        <taxon>Rhabditida</taxon>
        <taxon>Rhabditina</taxon>
        <taxon>Rhabditomorpha</taxon>
        <taxon>Rhabditoidea</taxon>
        <taxon>Rhabditidae</taxon>
        <taxon>Peloderinae</taxon>
        <taxon>Caenorhabditis</taxon>
    </lineage>
</organism>
<dbReference type="EMBL" id="PDUG01000006">
    <property type="protein sequence ID" value="PIC19449.1"/>
    <property type="molecule type" value="Genomic_DNA"/>
</dbReference>
<reference evidence="2" key="2">
    <citation type="journal article" date="2018" name="Science">
        <title>Rapid genome shrinkage in a self-fertile nematode reveals sperm competition proteins.</title>
        <authorList>
            <person name="Yin D."/>
            <person name="Schwarz E.M."/>
            <person name="Thomas C.G."/>
            <person name="Felde R.L."/>
            <person name="Korf I.F."/>
            <person name="Cutter A.D."/>
            <person name="Schartner C.M."/>
            <person name="Ralston E.J."/>
            <person name="Meyer B.J."/>
            <person name="Haag E.S."/>
        </authorList>
    </citation>
    <scope>NUCLEOTIDE SEQUENCE</scope>
    <source>
        <strain evidence="2">JU1422</strain>
    </source>
</reference>
<dbReference type="InterPro" id="IPR001810">
    <property type="entry name" value="F-box_dom"/>
</dbReference>
<dbReference type="PANTHER" id="PTHR21503">
    <property type="entry name" value="F-BOX-CONTAINING HYPOTHETICAL PROTEIN C.ELEGANS"/>
    <property type="match status" value="1"/>
</dbReference>
<dbReference type="PANTHER" id="PTHR21503:SF8">
    <property type="entry name" value="F-BOX ASSOCIATED DOMAIN-CONTAINING PROTEIN-RELATED"/>
    <property type="match status" value="1"/>
</dbReference>
<evidence type="ECO:0000313" key="2">
    <source>
        <dbReference type="EMBL" id="PIC19433.1"/>
    </source>
</evidence>
<evidence type="ECO:0000313" key="3">
    <source>
        <dbReference type="EMBL" id="PIC19449.1"/>
    </source>
</evidence>
<comment type="caution">
    <text evidence="2">The sequence shown here is derived from an EMBL/GenBank/DDBJ whole genome shotgun (WGS) entry which is preliminary data.</text>
</comment>
<dbReference type="PROSITE" id="PS50181">
    <property type="entry name" value="FBOX"/>
    <property type="match status" value="1"/>
</dbReference>
<keyword evidence="4" id="KW-1185">Reference proteome</keyword>
<dbReference type="AlphaFoldDB" id="A0A2G5SWX6"/>
<sequence length="358" mass="41625">MILSKYPYVVQKEILDNMNCSQLLMLSFVSKNMKKLIKSSQKNKFENINVIDYNCRTMSDLRNVHIPFNGKYEPVMYFSNNEPNRNGTFQLEVSGKMIDFQIHQRHNVLEICGYDRDKESVTESIHNYFLEFFGSSTKFNWIVMDIKEGLNHSFPNLRNVSLCVDLTCKKKLVEIEKLETFFSSSPVFNYIGLELKPSPQPCSPQSKFYQAESILVKHTSPNILRHFEGKQAYIQCDKWETSEDLIKLLNMWKSGKALQMLERLTVDILHGKVLKNEIFNKIGAKYIDATKQPPVHTLPQAYIEGYFFGPPNTIPITSHTYVVRQSDNRVASIHIAYNKMITFGVWDKTEEEFLKLVD</sequence>
<accession>A0A2G5SWX6</accession>
<feature type="domain" description="F-box" evidence="1">
    <location>
        <begin position="1"/>
        <end position="48"/>
    </location>
</feature>
<reference evidence="4" key="1">
    <citation type="submission" date="2017-10" db="EMBL/GenBank/DDBJ databases">
        <title>Rapid genome shrinkage in a self-fertile nematode reveals novel sperm competition proteins.</title>
        <authorList>
            <person name="Yin D."/>
            <person name="Schwarz E.M."/>
            <person name="Thomas C.G."/>
            <person name="Felde R.L."/>
            <person name="Korf I.F."/>
            <person name="Cutter A.D."/>
            <person name="Schartner C.M."/>
            <person name="Ralston E.J."/>
            <person name="Meyer B.J."/>
            <person name="Haag E.S."/>
        </authorList>
    </citation>
    <scope>NUCLEOTIDE SEQUENCE [LARGE SCALE GENOMIC DNA]</scope>
    <source>
        <strain evidence="4">JU1422</strain>
    </source>
</reference>
<evidence type="ECO:0000313" key="4">
    <source>
        <dbReference type="Proteomes" id="UP000230233"/>
    </source>
</evidence>
<dbReference type="Proteomes" id="UP000230233">
    <property type="component" value="Chromosome X"/>
</dbReference>
<evidence type="ECO:0000259" key="1">
    <source>
        <dbReference type="PROSITE" id="PS50181"/>
    </source>
</evidence>
<proteinExistence type="predicted"/>
<name>A0A2G5SWX6_9PELO</name>
<dbReference type="Pfam" id="PF00646">
    <property type="entry name" value="F-box"/>
    <property type="match status" value="1"/>
</dbReference>
<dbReference type="EMBL" id="PDUG01000006">
    <property type="protein sequence ID" value="PIC19433.1"/>
    <property type="molecule type" value="Genomic_DNA"/>
</dbReference>
<gene>
    <name evidence="2" type="primary">Cnig_chr_X.g24990</name>
    <name evidence="3" type="synonym">Cnig_chr_X.g24997</name>
    <name evidence="2" type="ORF">B9Z55_024990</name>
    <name evidence="3" type="ORF">B9Z55_024997</name>
</gene>
<protein>
    <recommendedName>
        <fullName evidence="1">F-box domain-containing protein</fullName>
    </recommendedName>
</protein>